<dbReference type="CDD" id="cd06261">
    <property type="entry name" value="TM_PBP2"/>
    <property type="match status" value="1"/>
</dbReference>
<dbReference type="GO" id="GO:0005886">
    <property type="term" value="C:plasma membrane"/>
    <property type="evidence" value="ECO:0007669"/>
    <property type="project" value="UniProtKB-SubCell"/>
</dbReference>
<gene>
    <name evidence="13" type="ORF">AVJ23_14735</name>
</gene>
<keyword evidence="14" id="KW-1185">Reference proteome</keyword>
<feature type="transmembrane region" description="Helical" evidence="11">
    <location>
        <begin position="242"/>
        <end position="261"/>
    </location>
</feature>
<feature type="transmembrane region" description="Helical" evidence="11">
    <location>
        <begin position="106"/>
        <end position="131"/>
    </location>
</feature>
<comment type="subcellular location">
    <subcellularLocation>
        <location evidence="2 11">Cell membrane</location>
        <topology evidence="2 11">Multi-pass membrane protein</topology>
    </subcellularLocation>
</comment>
<protein>
    <recommendedName>
        <fullName evidence="10">Maltose/maltodextrin transport system permease protein MalG</fullName>
    </recommendedName>
</protein>
<dbReference type="AlphaFoldDB" id="A0A0W7WHQ4"/>
<feature type="transmembrane region" description="Helical" evidence="11">
    <location>
        <begin position="73"/>
        <end position="94"/>
    </location>
</feature>
<sequence>MRHNYRNWPILLVLGIFSTPLLIMLVFQVVDSFTLKQPGSLIPSGFTLEHFRFLWEELDTGRAGIWRVTLNTFIFATTTATVVTAIALTAGYALSRLNFPARGFFLAGLIVLHAFPTVTLIIAIFLILQILGLYDTLIGVIIVKTALELPFGIWIMKGFYDTVPWEIEMAGVQDGASRLRVWWQLVLPQVQPGLMAILIFSFLSGWSEFILPLVLAPGSDAQVLATYMQALILDDTKADFDLFKAVGLFYALPVVVIYVIFQNKLMNIYGGGSKG</sequence>
<dbReference type="GO" id="GO:0015423">
    <property type="term" value="F:ABC-type maltose transporter activity"/>
    <property type="evidence" value="ECO:0007669"/>
    <property type="project" value="TreeGrafter"/>
</dbReference>
<evidence type="ECO:0000256" key="7">
    <source>
        <dbReference type="ARBA" id="ARBA00022692"/>
    </source>
</evidence>
<feature type="transmembrane region" description="Helical" evidence="11">
    <location>
        <begin position="137"/>
        <end position="160"/>
    </location>
</feature>
<evidence type="ECO:0000256" key="8">
    <source>
        <dbReference type="ARBA" id="ARBA00022989"/>
    </source>
</evidence>
<dbReference type="GO" id="GO:0042956">
    <property type="term" value="P:maltodextrin transmembrane transport"/>
    <property type="evidence" value="ECO:0007669"/>
    <property type="project" value="TreeGrafter"/>
</dbReference>
<dbReference type="SUPFAM" id="SSF161098">
    <property type="entry name" value="MetI-like"/>
    <property type="match status" value="1"/>
</dbReference>
<dbReference type="Gene3D" id="1.10.3720.10">
    <property type="entry name" value="MetI-like"/>
    <property type="match status" value="1"/>
</dbReference>
<organism evidence="13 14">
    <name type="scientific">Pseudoponticoccus marisrubri</name>
    <dbReference type="NCBI Taxonomy" id="1685382"/>
    <lineage>
        <taxon>Bacteria</taxon>
        <taxon>Pseudomonadati</taxon>
        <taxon>Pseudomonadota</taxon>
        <taxon>Alphaproteobacteria</taxon>
        <taxon>Rhodobacterales</taxon>
        <taxon>Roseobacteraceae</taxon>
        <taxon>Pseudoponticoccus</taxon>
    </lineage>
</organism>
<dbReference type="EMBL" id="LPXO01000009">
    <property type="protein sequence ID" value="KUF09998.1"/>
    <property type="molecule type" value="Genomic_DNA"/>
</dbReference>
<keyword evidence="7 11" id="KW-0812">Transmembrane</keyword>
<evidence type="ECO:0000256" key="11">
    <source>
        <dbReference type="RuleBase" id="RU363032"/>
    </source>
</evidence>
<reference evidence="13 14" key="1">
    <citation type="submission" date="2015-12" db="EMBL/GenBank/DDBJ databases">
        <authorList>
            <person name="Shamseldin A."/>
            <person name="Moawad H."/>
            <person name="Abd El-Rahim W.M."/>
            <person name="Sadowsky M.J."/>
        </authorList>
    </citation>
    <scope>NUCLEOTIDE SEQUENCE [LARGE SCALE GENOMIC DNA]</scope>
    <source>
        <strain evidence="13 14">SJ5A-1</strain>
    </source>
</reference>
<feature type="transmembrane region" description="Helical" evidence="11">
    <location>
        <begin position="7"/>
        <end position="30"/>
    </location>
</feature>
<evidence type="ECO:0000256" key="2">
    <source>
        <dbReference type="ARBA" id="ARBA00004651"/>
    </source>
</evidence>
<evidence type="ECO:0000259" key="12">
    <source>
        <dbReference type="PROSITE" id="PS50928"/>
    </source>
</evidence>
<evidence type="ECO:0000256" key="10">
    <source>
        <dbReference type="ARBA" id="ARBA00041109"/>
    </source>
</evidence>
<keyword evidence="5" id="KW-1003">Cell membrane</keyword>
<name>A0A0W7WHQ4_9RHOB</name>
<accession>A0A0W7WHQ4</accession>
<comment type="similarity">
    <text evidence="3">Belongs to the binding-protein-dependent transport system permease family. MalFG subfamily.</text>
</comment>
<dbReference type="PROSITE" id="PS50928">
    <property type="entry name" value="ABC_TM1"/>
    <property type="match status" value="1"/>
</dbReference>
<evidence type="ECO:0000256" key="4">
    <source>
        <dbReference type="ARBA" id="ARBA00022448"/>
    </source>
</evidence>
<keyword evidence="4 11" id="KW-0813">Transport</keyword>
<dbReference type="Proteomes" id="UP000054396">
    <property type="component" value="Unassembled WGS sequence"/>
</dbReference>
<proteinExistence type="inferred from homology"/>
<evidence type="ECO:0000256" key="3">
    <source>
        <dbReference type="ARBA" id="ARBA00009047"/>
    </source>
</evidence>
<dbReference type="InterPro" id="IPR000515">
    <property type="entry name" value="MetI-like"/>
</dbReference>
<comment type="caution">
    <text evidence="13">The sequence shown here is derived from an EMBL/GenBank/DDBJ whole genome shotgun (WGS) entry which is preliminary data.</text>
</comment>
<dbReference type="STRING" id="1685382.AVJ23_14735"/>
<evidence type="ECO:0000256" key="1">
    <source>
        <dbReference type="ARBA" id="ARBA00002264"/>
    </source>
</evidence>
<evidence type="ECO:0000256" key="6">
    <source>
        <dbReference type="ARBA" id="ARBA00022597"/>
    </source>
</evidence>
<comment type="function">
    <text evidence="1">Part of the ABC transporter complex MalEFGK involved in maltose/maltodextrin import. Probably responsible for the translocation of the substrate across the membrane.</text>
</comment>
<feature type="domain" description="ABC transmembrane type-1" evidence="12">
    <location>
        <begin position="69"/>
        <end position="261"/>
    </location>
</feature>
<dbReference type="OrthoDB" id="9804370at2"/>
<evidence type="ECO:0000256" key="5">
    <source>
        <dbReference type="ARBA" id="ARBA00022475"/>
    </source>
</evidence>
<keyword evidence="6" id="KW-0762">Sugar transport</keyword>
<evidence type="ECO:0000313" key="13">
    <source>
        <dbReference type="EMBL" id="KUF09998.1"/>
    </source>
</evidence>
<dbReference type="PANTHER" id="PTHR32243">
    <property type="entry name" value="MALTOSE TRANSPORT SYSTEM PERMEASE-RELATED"/>
    <property type="match status" value="1"/>
</dbReference>
<dbReference type="InterPro" id="IPR050901">
    <property type="entry name" value="BP-dep_ABC_trans_perm"/>
</dbReference>
<dbReference type="RefSeq" id="WP_058862974.1">
    <property type="nucleotide sequence ID" value="NZ_LPXO01000009.1"/>
</dbReference>
<evidence type="ECO:0000313" key="14">
    <source>
        <dbReference type="Proteomes" id="UP000054396"/>
    </source>
</evidence>
<dbReference type="Pfam" id="PF00528">
    <property type="entry name" value="BPD_transp_1"/>
    <property type="match status" value="1"/>
</dbReference>
<dbReference type="PANTHER" id="PTHR32243:SF50">
    <property type="entry name" value="MALTOSE_MALTODEXTRIN TRANSPORT SYSTEM PERMEASE PROTEIN MALG"/>
    <property type="match status" value="1"/>
</dbReference>
<keyword evidence="8 11" id="KW-1133">Transmembrane helix</keyword>
<dbReference type="InterPro" id="IPR035906">
    <property type="entry name" value="MetI-like_sf"/>
</dbReference>
<keyword evidence="9 11" id="KW-0472">Membrane</keyword>
<feature type="transmembrane region" description="Helical" evidence="11">
    <location>
        <begin position="181"/>
        <end position="203"/>
    </location>
</feature>
<evidence type="ECO:0000256" key="9">
    <source>
        <dbReference type="ARBA" id="ARBA00023136"/>
    </source>
</evidence>